<feature type="compositionally biased region" description="Low complexity" evidence="3">
    <location>
        <begin position="29"/>
        <end position="45"/>
    </location>
</feature>
<dbReference type="InterPro" id="IPR051912">
    <property type="entry name" value="Alkylbase_DNA_Glycosylase/TA"/>
</dbReference>
<keyword evidence="2" id="KW-0234">DNA repair</keyword>
<dbReference type="GO" id="GO:0005737">
    <property type="term" value="C:cytoplasm"/>
    <property type="evidence" value="ECO:0007669"/>
    <property type="project" value="TreeGrafter"/>
</dbReference>
<dbReference type="GO" id="GO:0032993">
    <property type="term" value="C:protein-DNA complex"/>
    <property type="evidence" value="ECO:0007669"/>
    <property type="project" value="TreeGrafter"/>
</dbReference>
<keyword evidence="1" id="KW-0227">DNA damage</keyword>
<feature type="region of interest" description="Disordered" evidence="3">
    <location>
        <begin position="1"/>
        <end position="92"/>
    </location>
</feature>
<reference evidence="4" key="1">
    <citation type="journal article" date="2014" name="Int. J. Syst. Evol. Microbiol.">
        <title>Complete genome sequence of Corynebacterium casei LMG S-19264T (=DSM 44701T), isolated from a smear-ripened cheese.</title>
        <authorList>
            <consortium name="US DOE Joint Genome Institute (JGI-PGF)"/>
            <person name="Walter F."/>
            <person name="Albersmeier A."/>
            <person name="Kalinowski J."/>
            <person name="Ruckert C."/>
        </authorList>
    </citation>
    <scope>NUCLEOTIDE SEQUENCE</scope>
    <source>
        <strain evidence="4">JCM 4335</strain>
    </source>
</reference>
<dbReference type="GO" id="GO:0006307">
    <property type="term" value="P:DNA alkylation repair"/>
    <property type="evidence" value="ECO:0007669"/>
    <property type="project" value="TreeGrafter"/>
</dbReference>
<name>A0A918AYT1_9ACTN</name>
<accession>A0A918AYT1</accession>
<dbReference type="GO" id="GO:0032131">
    <property type="term" value="F:alkylated DNA binding"/>
    <property type="evidence" value="ECO:0007669"/>
    <property type="project" value="TreeGrafter"/>
</dbReference>
<dbReference type="GO" id="GO:0043916">
    <property type="term" value="F:DNA-7-methylguanine glycosylase activity"/>
    <property type="evidence" value="ECO:0007669"/>
    <property type="project" value="TreeGrafter"/>
</dbReference>
<feature type="compositionally biased region" description="Low complexity" evidence="3">
    <location>
        <begin position="67"/>
        <end position="86"/>
    </location>
</feature>
<dbReference type="PANTHER" id="PTHR43003">
    <property type="entry name" value="DNA-3-METHYLADENINE GLYCOSYLASE"/>
    <property type="match status" value="1"/>
</dbReference>
<gene>
    <name evidence="4" type="ORF">GCM10010249_21340</name>
</gene>
<reference evidence="4" key="2">
    <citation type="submission" date="2020-09" db="EMBL/GenBank/DDBJ databases">
        <authorList>
            <person name="Sun Q."/>
            <person name="Ohkuma M."/>
        </authorList>
    </citation>
    <scope>NUCLEOTIDE SEQUENCE</scope>
    <source>
        <strain evidence="4">JCM 4335</strain>
    </source>
</reference>
<proteinExistence type="predicted"/>
<dbReference type="GO" id="GO:0008725">
    <property type="term" value="F:DNA-3-methyladenine glycosylase activity"/>
    <property type="evidence" value="ECO:0007669"/>
    <property type="project" value="TreeGrafter"/>
</dbReference>
<protein>
    <submittedName>
        <fullName evidence="4">3-methyladenine DNA glycosylase</fullName>
    </submittedName>
</protein>
<dbReference type="RefSeq" id="WP_373295931.1">
    <property type="nucleotide sequence ID" value="NZ_BMSV01000004.1"/>
</dbReference>
<sequence>MAGRYAPRPRRAPAPGGTGVPAAPPGPPRTATGHATGVAAGHPAHVPGPVPAGHSTSVPAPAPAPAPAGHAPRVPAPVRAGASAAGSRRRGWVPPWPLDLGLTLGPLRRGPGDPTFRATPDGAFWRTCRTPEGPGTLRITACGGAVEAEAWGSGADWLLDRLPILLGEQDDPDAFTPRHRLLALTRRRRPGLRLVRTGLVMESLIPSILEQKVTTDEAYRAWRLLVRAYGDPAPGAPAGLRLHVVPEPRTWARVPSWEWHRAGVDGKRSATVLRAVRVAPRLEEAAGMAPEDARRRLELVPGIGAWTSAETVQRSHGAPDAVTTGDYHLPGIVGHALADRRDADDAEMLELLEPYAGQRHRAARLILLSGRTPARRAPRMTPRDIAPL</sequence>
<dbReference type="InterPro" id="IPR011257">
    <property type="entry name" value="DNA_glycosylase"/>
</dbReference>
<evidence type="ECO:0000313" key="5">
    <source>
        <dbReference type="Proteomes" id="UP000654123"/>
    </source>
</evidence>
<evidence type="ECO:0000313" key="4">
    <source>
        <dbReference type="EMBL" id="GGQ02848.1"/>
    </source>
</evidence>
<organism evidence="4 5">
    <name type="scientific">Streptomyces roseolilacinus</name>
    <dbReference type="NCBI Taxonomy" id="66904"/>
    <lineage>
        <taxon>Bacteria</taxon>
        <taxon>Bacillati</taxon>
        <taxon>Actinomycetota</taxon>
        <taxon>Actinomycetes</taxon>
        <taxon>Kitasatosporales</taxon>
        <taxon>Streptomycetaceae</taxon>
        <taxon>Streptomyces</taxon>
    </lineage>
</organism>
<evidence type="ECO:0000256" key="3">
    <source>
        <dbReference type="SAM" id="MobiDB-lite"/>
    </source>
</evidence>
<dbReference type="SUPFAM" id="SSF48150">
    <property type="entry name" value="DNA-glycosylase"/>
    <property type="match status" value="1"/>
</dbReference>
<dbReference type="Gene3D" id="1.10.340.30">
    <property type="entry name" value="Hypothetical protein, domain 2"/>
    <property type="match status" value="1"/>
</dbReference>
<comment type="caution">
    <text evidence="4">The sequence shown here is derived from an EMBL/GenBank/DDBJ whole genome shotgun (WGS) entry which is preliminary data.</text>
</comment>
<dbReference type="Proteomes" id="UP000654123">
    <property type="component" value="Unassembled WGS sequence"/>
</dbReference>
<evidence type="ECO:0000256" key="2">
    <source>
        <dbReference type="ARBA" id="ARBA00023204"/>
    </source>
</evidence>
<evidence type="ECO:0000256" key="1">
    <source>
        <dbReference type="ARBA" id="ARBA00022763"/>
    </source>
</evidence>
<dbReference type="GO" id="GO:0006285">
    <property type="term" value="P:base-excision repair, AP site formation"/>
    <property type="evidence" value="ECO:0007669"/>
    <property type="project" value="TreeGrafter"/>
</dbReference>
<dbReference type="AlphaFoldDB" id="A0A918AYT1"/>
<keyword evidence="5" id="KW-1185">Reference proteome</keyword>
<dbReference type="EMBL" id="BMSV01000004">
    <property type="protein sequence ID" value="GGQ02848.1"/>
    <property type="molecule type" value="Genomic_DNA"/>
</dbReference>
<dbReference type="PANTHER" id="PTHR43003:SF6">
    <property type="entry name" value="DNA GLYCOSYLASE"/>
    <property type="match status" value="1"/>
</dbReference>